<proteinExistence type="predicted"/>
<feature type="transmembrane region" description="Helical" evidence="1">
    <location>
        <begin position="110"/>
        <end position="131"/>
    </location>
</feature>
<feature type="transmembrane region" description="Helical" evidence="1">
    <location>
        <begin position="166"/>
        <end position="197"/>
    </location>
</feature>
<organism evidence="2 3">
    <name type="scientific">Eupransor demetentiae</name>
    <dbReference type="NCBI Taxonomy" id="3109584"/>
    <lineage>
        <taxon>Bacteria</taxon>
        <taxon>Bacillati</taxon>
        <taxon>Bacillota</taxon>
        <taxon>Bacilli</taxon>
        <taxon>Lactobacillales</taxon>
        <taxon>Lactobacillaceae</taxon>
        <taxon>Eupransor</taxon>
    </lineage>
</organism>
<keyword evidence="1" id="KW-1133">Transmembrane helix</keyword>
<comment type="caution">
    <text evidence="2">The sequence shown here is derived from an EMBL/GenBank/DDBJ whole genome shotgun (WGS) entry which is preliminary data.</text>
</comment>
<feature type="transmembrane region" description="Helical" evidence="1">
    <location>
        <begin position="36"/>
        <end position="54"/>
    </location>
</feature>
<accession>A0ABM9N390</accession>
<dbReference type="RefSeq" id="WP_349641172.1">
    <property type="nucleotide sequence ID" value="NZ_CAWVOH010000001.1"/>
</dbReference>
<keyword evidence="1" id="KW-0812">Transmembrane</keyword>
<dbReference type="EMBL" id="CAWVOH010000001">
    <property type="protein sequence ID" value="CAK8053612.1"/>
    <property type="molecule type" value="Genomic_DNA"/>
</dbReference>
<keyword evidence="1" id="KW-0472">Membrane</keyword>
<dbReference type="Proteomes" id="UP001314241">
    <property type="component" value="Unassembled WGS sequence"/>
</dbReference>
<name>A0ABM9N390_9LACO</name>
<keyword evidence="3" id="KW-1185">Reference proteome</keyword>
<sequence length="229" mass="26325">MRWITIIGITLALNIIWWQEPIFHGDVLAKAQQWQIWPLLGYSFSCSASIAFLIRNRFTHSASYLFLLLSMLVAFNSQIRNRFEIFALLILFAIFLALVPQDILHLKNTLGLLAFSVLAAYAVPVSISFLANNYITQIFINRSWPMLYGFIFFFTPIFIPNAKGRLLSLVTILAFWIASLLTFGFHLNVFLAILLSLPPFLLQFNKPNFIRWEPLLSIICLCLATILLY</sequence>
<evidence type="ECO:0000256" key="1">
    <source>
        <dbReference type="SAM" id="Phobius"/>
    </source>
</evidence>
<feature type="transmembrane region" description="Helical" evidence="1">
    <location>
        <begin position="143"/>
        <end position="159"/>
    </location>
</feature>
<evidence type="ECO:0000313" key="2">
    <source>
        <dbReference type="EMBL" id="CAK8053612.1"/>
    </source>
</evidence>
<feature type="transmembrane region" description="Helical" evidence="1">
    <location>
        <begin position="85"/>
        <end position="103"/>
    </location>
</feature>
<evidence type="ECO:0000313" key="3">
    <source>
        <dbReference type="Proteomes" id="UP001314241"/>
    </source>
</evidence>
<reference evidence="2 3" key="1">
    <citation type="submission" date="2024-01" db="EMBL/GenBank/DDBJ databases">
        <authorList>
            <person name="Botero Cardona J."/>
        </authorList>
    </citation>
    <scope>NUCLEOTIDE SEQUENCE [LARGE SCALE GENOMIC DNA]</scope>
    <source>
        <strain evidence="2 3">LMG 33000</strain>
    </source>
</reference>
<feature type="transmembrane region" description="Helical" evidence="1">
    <location>
        <begin position="209"/>
        <end position="228"/>
    </location>
</feature>
<protein>
    <submittedName>
        <fullName evidence="2">Uncharacterized protein</fullName>
    </submittedName>
</protein>
<gene>
    <name evidence="2" type="ORF">R54876_GBNLAHCA_00169</name>
</gene>